<dbReference type="EMBL" id="LPWH01000056">
    <property type="protein sequence ID" value="POR02830.1"/>
    <property type="molecule type" value="Genomic_DNA"/>
</dbReference>
<feature type="transmembrane region" description="Helical" evidence="1">
    <location>
        <begin position="92"/>
        <end position="115"/>
    </location>
</feature>
<comment type="caution">
    <text evidence="2">The sequence shown here is derived from an EMBL/GenBank/DDBJ whole genome shotgun (WGS) entry which is preliminary data.</text>
</comment>
<keyword evidence="1" id="KW-0812">Transmembrane</keyword>
<reference evidence="3" key="1">
    <citation type="submission" date="2015-12" db="EMBL/GenBank/DDBJ databases">
        <authorList>
            <person name="Lodha T.D."/>
            <person name="Chintalapati S."/>
            <person name="Chintalapati V.R."/>
            <person name="Sravanthi T."/>
        </authorList>
    </citation>
    <scope>NUCLEOTIDE SEQUENCE [LARGE SCALE GENOMIC DNA]</scope>
    <source>
        <strain evidence="3">JC133</strain>
    </source>
</reference>
<gene>
    <name evidence="2" type="ORF">AU468_06135</name>
</gene>
<feature type="transmembrane region" description="Helical" evidence="1">
    <location>
        <begin position="60"/>
        <end position="80"/>
    </location>
</feature>
<proteinExistence type="predicted"/>
<organism evidence="2 3">
    <name type="scientific">Alkalispirochaeta sphaeroplastigenens</name>
    <dbReference type="NCBI Taxonomy" id="1187066"/>
    <lineage>
        <taxon>Bacteria</taxon>
        <taxon>Pseudomonadati</taxon>
        <taxon>Spirochaetota</taxon>
        <taxon>Spirochaetia</taxon>
        <taxon>Spirochaetales</taxon>
        <taxon>Spirochaetaceae</taxon>
        <taxon>Alkalispirochaeta</taxon>
    </lineage>
</organism>
<dbReference type="Proteomes" id="UP000237350">
    <property type="component" value="Unassembled WGS sequence"/>
</dbReference>
<evidence type="ECO:0000256" key="1">
    <source>
        <dbReference type="SAM" id="Phobius"/>
    </source>
</evidence>
<feature type="transmembrane region" description="Helical" evidence="1">
    <location>
        <begin position="20"/>
        <end position="40"/>
    </location>
</feature>
<dbReference type="OrthoDB" id="9942984at2"/>
<accession>A0A2S4JTL7</accession>
<dbReference type="AlphaFoldDB" id="A0A2S4JTL7"/>
<evidence type="ECO:0000313" key="2">
    <source>
        <dbReference type="EMBL" id="POR02830.1"/>
    </source>
</evidence>
<evidence type="ECO:0000313" key="3">
    <source>
        <dbReference type="Proteomes" id="UP000237350"/>
    </source>
</evidence>
<keyword evidence="3" id="KW-1185">Reference proteome</keyword>
<name>A0A2S4JTL7_9SPIO</name>
<dbReference type="RefSeq" id="WP_103679956.1">
    <property type="nucleotide sequence ID" value="NZ_LPWH01000056.1"/>
</dbReference>
<keyword evidence="1" id="KW-1133">Transmembrane helix</keyword>
<sequence>MPRFQRRAPADAPRSILGFFERLLVLLSGGTIVATLLYVAGNYQTFSGETQTYLLRLVQYLGAFSGLTALLTCLGELLLVAFRRDWRRLYRLAGLVVAGFVTTALFLGSTAIIVLQKPL</sequence>
<keyword evidence="1" id="KW-0472">Membrane</keyword>
<protein>
    <submittedName>
        <fullName evidence="2">Uncharacterized protein</fullName>
    </submittedName>
</protein>